<protein>
    <submittedName>
        <fullName evidence="1">Uncharacterized protein</fullName>
    </submittedName>
</protein>
<evidence type="ECO:0000313" key="2">
    <source>
        <dbReference type="Proteomes" id="UP001203880"/>
    </source>
</evidence>
<name>A0ABT0PZ03_9RHOB</name>
<gene>
    <name evidence="1" type="ORF">M3P21_04785</name>
</gene>
<dbReference type="Proteomes" id="UP001203880">
    <property type="component" value="Unassembled WGS sequence"/>
</dbReference>
<reference evidence="1" key="1">
    <citation type="submission" date="2022-05" db="EMBL/GenBank/DDBJ databases">
        <authorList>
            <person name="Park J.-S."/>
        </authorList>
    </citation>
    <scope>NUCLEOTIDE SEQUENCE</scope>
    <source>
        <strain evidence="1">2012CJ41-6</strain>
    </source>
</reference>
<comment type="caution">
    <text evidence="1">The sequence shown here is derived from an EMBL/GenBank/DDBJ whole genome shotgun (WGS) entry which is preliminary data.</text>
</comment>
<proteinExistence type="predicted"/>
<dbReference type="RefSeq" id="WP_249707313.1">
    <property type="nucleotide sequence ID" value="NZ_JAMFMB010000004.1"/>
</dbReference>
<accession>A0ABT0PZ03</accession>
<keyword evidence="2" id="KW-1185">Reference proteome</keyword>
<evidence type="ECO:0000313" key="1">
    <source>
        <dbReference type="EMBL" id="MCL6282841.1"/>
    </source>
</evidence>
<organism evidence="1 2">
    <name type="scientific">Ruegeria spongiae</name>
    <dbReference type="NCBI Taxonomy" id="2942209"/>
    <lineage>
        <taxon>Bacteria</taxon>
        <taxon>Pseudomonadati</taxon>
        <taxon>Pseudomonadota</taxon>
        <taxon>Alphaproteobacteria</taxon>
        <taxon>Rhodobacterales</taxon>
        <taxon>Roseobacteraceae</taxon>
        <taxon>Ruegeria</taxon>
    </lineage>
</organism>
<sequence>MALPVSAQDFGKALEMPAHRTLMELRATAKLRPFESDGCSGGLSSSWELVADTFPDFEASFEGTPPWEACCVTHDRAYHDASGAVEADQSLAARLVADQALRACVIATGAEQEHALADRYDVSQDTVRQAYANIAGAMYLAVRFGGGPCSGLPWRWGYGYPACDPFGWTTPARD</sequence>
<dbReference type="EMBL" id="JAMFMB010000004">
    <property type="protein sequence ID" value="MCL6282841.1"/>
    <property type="molecule type" value="Genomic_DNA"/>
</dbReference>